<sequence>MALPLHHFAGLLVLVTLLSIRAHAQSVPAAQEPQRWEQHDREQAVMAQTTLVFEGELVRAVGYFNADSSRAFRTAVIRLTRLVKGALTPGTVQVVYKGPKVAGLSKDPKTGELWIELPSENGHGHSDNQGLTLPSSKPILFFCRPLPVGFAPKPPHLATNNSPALEIVGAAFDVFRDHSVVSDVGGRFDDFPTLYQYLEATYHLPHQW</sequence>
<feature type="signal peptide" evidence="1">
    <location>
        <begin position="1"/>
        <end position="24"/>
    </location>
</feature>
<keyword evidence="1" id="KW-0732">Signal</keyword>
<dbReference type="OrthoDB" id="885616at2"/>
<dbReference type="AlphaFoldDB" id="A0A3R9UR78"/>
<keyword evidence="3" id="KW-1185">Reference proteome</keyword>
<comment type="caution">
    <text evidence="2">The sequence shown here is derived from an EMBL/GenBank/DDBJ whole genome shotgun (WGS) entry which is preliminary data.</text>
</comment>
<proteinExistence type="predicted"/>
<evidence type="ECO:0000256" key="1">
    <source>
        <dbReference type="SAM" id="SignalP"/>
    </source>
</evidence>
<evidence type="ECO:0000313" key="2">
    <source>
        <dbReference type="EMBL" id="RSK38412.1"/>
    </source>
</evidence>
<organism evidence="2 3">
    <name type="scientific">Hymenobacter perfusus</name>
    <dbReference type="NCBI Taxonomy" id="1236770"/>
    <lineage>
        <taxon>Bacteria</taxon>
        <taxon>Pseudomonadati</taxon>
        <taxon>Bacteroidota</taxon>
        <taxon>Cytophagia</taxon>
        <taxon>Cytophagales</taxon>
        <taxon>Hymenobacteraceae</taxon>
        <taxon>Hymenobacter</taxon>
    </lineage>
</organism>
<accession>A0A3R9UR78</accession>
<dbReference type="Proteomes" id="UP000270291">
    <property type="component" value="Unassembled WGS sequence"/>
</dbReference>
<dbReference type="EMBL" id="RWIU01000012">
    <property type="protein sequence ID" value="RSK38412.1"/>
    <property type="molecule type" value="Genomic_DNA"/>
</dbReference>
<feature type="chain" id="PRO_5018538119" evidence="1">
    <location>
        <begin position="25"/>
        <end position="208"/>
    </location>
</feature>
<name>A0A3R9UR78_9BACT</name>
<dbReference type="RefSeq" id="WP_125440632.1">
    <property type="nucleotide sequence ID" value="NZ_RWIU01000012.1"/>
</dbReference>
<protein>
    <submittedName>
        <fullName evidence="2">Uncharacterized protein</fullName>
    </submittedName>
</protein>
<gene>
    <name evidence="2" type="ORF">EI293_21580</name>
</gene>
<reference evidence="2 3" key="1">
    <citation type="submission" date="2018-12" db="EMBL/GenBank/DDBJ databases">
        <authorList>
            <person name="Feng G."/>
            <person name="Zhu H."/>
        </authorList>
    </citation>
    <scope>NUCLEOTIDE SEQUENCE [LARGE SCALE GENOMIC DNA]</scope>
    <source>
        <strain evidence="2 3">LMG 26000</strain>
    </source>
</reference>
<evidence type="ECO:0000313" key="3">
    <source>
        <dbReference type="Proteomes" id="UP000270291"/>
    </source>
</evidence>